<evidence type="ECO:0000256" key="2">
    <source>
        <dbReference type="ARBA" id="ARBA00022723"/>
    </source>
</evidence>
<evidence type="ECO:0000313" key="9">
    <source>
        <dbReference type="Proteomes" id="UP001214250"/>
    </source>
</evidence>
<sequence>MKIPKIQHWLACSFLLLVFSSFAYTDTKAKTTDAVIYEAEDATMHKLRHESNHEGFSGTGFIGGFYNNSNGLLTFKIKAKKAGKQDITLRYSAGFGDAQVVLGINGKNQEITMSTTKSWKVWDHISLPISLKKGENTITLKMKDVTNKCINLDYLALGKLSKNKAVPTPIIVSNSEPTLRDAFFKPGGWEDIANVKAKDKKLLVTQEGTGLLINGRKGKTNNISTKKHYQDIEFHLEFMLAKNSNAGVYFMGRYEIQIFDSYGKDKWAFSDLGGLYQRWPPQRGAGVPAKVNAAKAPGEWQTMDVIFRAPRFDETGRRTAQAYFKEVKINGQIVQENLYAVGPTRSSQFNDEATKGPIMIQGDHGPVAIRNMKIKEIDLSDIKTKELSTDEKRPLAKNGDAMVEMVEMGKGIFQNKGCIECHNTTTNDQIVKTGPAIYGVFQKKPRSIKVKESAEDHLVDLPADKSYLYQSLREPTAHLSLNKKDGDKAFLPIMPAFTPEILKDSEIEALYHYLITLNPENLAGPSIHWQNKPSDQYNIWKDRGSVIVQERPRVQRTIIPGTSARSYFVGLPGNVNYSFDPRTFGISMIWNGPFVSINGMMNGRGKPSSLGDKAIRWNKGNTDFFTPYLESGKLLDRSFTEPALADYHYVYKTLHFEGDYLEEASEIDSEFLGLSTIKNEIPKFSYDIEGNRLDLSFEVRRDNSIHANFDLKLKRSLSLHIPSSNFSDFKTSLGKIEGDKWVLPAGTHKNVTFSAKRKAKFQNIHTAGIKSVTKENLNGQKLAWTKAQDSEQVKAGMSKSYTLHNFPAPKGINGRKQLFEPLGIEFLNKDIAFVTTRTAGVWKVIGDKWFLFSEGHYDSLNLVIESENSIVIGEKPGLTRLRDTDGDNWADKRENVSDQFRFCGNYHEYLHGPIAYKGGYLYNLNLTHNLPFNYKAGGAYMGTGGGLKGWMCYVDKDGNFSTFANGFRSPAGLALSPKKEIIYTENQGEYVGTSKIFKVEKGKFYGNPTGLVDLPGLTFKSPEIQWDAVKDKRELAMILLPHNKVMNAPGNPVWDKTKGAFGPFEGQMFLGDQTQSCIYRIARETVNDIDQGVALPFANKLASGVMRLTFNPKDNSLWVGQTGRGWRSQGGAESSLQKITFSGETPDAIQTIKVTPKGFDIHFTKPQKNQNFGSIDVSSWFYVDSPNYGSAEKGTRNESINLVTWSADQKTCSIQFKEFVLESKEGTTNTSRIYFLDLKNTKFGKSQGAFLSKAYYTLNAIPKNKLNTT</sequence>
<organism evidence="8 9">
    <name type="scientific">Lentisphaera profundi</name>
    <dbReference type="NCBI Taxonomy" id="1658616"/>
    <lineage>
        <taxon>Bacteria</taxon>
        <taxon>Pseudomonadati</taxon>
        <taxon>Lentisphaerota</taxon>
        <taxon>Lentisphaeria</taxon>
        <taxon>Lentisphaerales</taxon>
        <taxon>Lentisphaeraceae</taxon>
        <taxon>Lentisphaera</taxon>
    </lineage>
</organism>
<dbReference type="PANTHER" id="PTHR33546">
    <property type="entry name" value="LARGE, MULTIFUNCTIONAL SECRETED PROTEIN-RELATED"/>
    <property type="match status" value="1"/>
</dbReference>
<reference evidence="8 9" key="1">
    <citation type="submission" date="2023-02" db="EMBL/GenBank/DDBJ databases">
        <title>Genome sequence of Lentisphaera profundi SAORIC-696.</title>
        <authorList>
            <person name="Kim e."/>
            <person name="Cho J.-C."/>
            <person name="Choi A."/>
            <person name="Kang I."/>
        </authorList>
    </citation>
    <scope>NUCLEOTIDE SEQUENCE [LARGE SCALE GENOMIC DNA]</scope>
    <source>
        <strain evidence="8 9">SAORIC-696</strain>
    </source>
</reference>
<dbReference type="Gene3D" id="1.10.760.10">
    <property type="entry name" value="Cytochrome c-like domain"/>
    <property type="match status" value="1"/>
</dbReference>
<dbReference type="Gene3D" id="2.120.10.30">
    <property type="entry name" value="TolB, C-terminal domain"/>
    <property type="match status" value="1"/>
</dbReference>
<dbReference type="SUPFAM" id="SSF63829">
    <property type="entry name" value="Calcium-dependent phosphotriesterase"/>
    <property type="match status" value="1"/>
</dbReference>
<protein>
    <submittedName>
        <fullName evidence="8">DUF1080 domain-containing protein</fullName>
    </submittedName>
</protein>
<dbReference type="Pfam" id="PF16990">
    <property type="entry name" value="CBM_35"/>
    <property type="match status" value="1"/>
</dbReference>
<dbReference type="Gene3D" id="2.60.120.260">
    <property type="entry name" value="Galactose-binding domain-like"/>
    <property type="match status" value="1"/>
</dbReference>
<dbReference type="InterPro" id="IPR005084">
    <property type="entry name" value="CBM6"/>
</dbReference>
<accession>A0ABY7VVA9</accession>
<dbReference type="InterPro" id="IPR008979">
    <property type="entry name" value="Galactose-bd-like_sf"/>
</dbReference>
<dbReference type="SUPFAM" id="SSF46626">
    <property type="entry name" value="Cytochrome c"/>
    <property type="match status" value="1"/>
</dbReference>
<evidence type="ECO:0000259" key="6">
    <source>
        <dbReference type="PROSITE" id="PS51007"/>
    </source>
</evidence>
<dbReference type="SUPFAM" id="SSF49785">
    <property type="entry name" value="Galactose-binding domain-like"/>
    <property type="match status" value="1"/>
</dbReference>
<keyword evidence="9" id="KW-1185">Reference proteome</keyword>
<keyword evidence="1 4" id="KW-0349">Heme</keyword>
<dbReference type="PROSITE" id="PS51007">
    <property type="entry name" value="CYTC"/>
    <property type="match status" value="1"/>
</dbReference>
<feature type="chain" id="PRO_5045229572" evidence="5">
    <location>
        <begin position="24"/>
        <end position="1269"/>
    </location>
</feature>
<dbReference type="PANTHER" id="PTHR33546:SF1">
    <property type="entry name" value="LARGE, MULTIFUNCTIONAL SECRETED PROTEIN"/>
    <property type="match status" value="1"/>
</dbReference>
<dbReference type="EMBL" id="CP117812">
    <property type="protein sequence ID" value="WDE98163.1"/>
    <property type="molecule type" value="Genomic_DNA"/>
</dbReference>
<feature type="domain" description="Cytochrome c" evidence="6">
    <location>
        <begin position="404"/>
        <end position="518"/>
    </location>
</feature>
<dbReference type="RefSeq" id="WP_274152976.1">
    <property type="nucleotide sequence ID" value="NZ_CP117812.1"/>
</dbReference>
<evidence type="ECO:0000259" key="7">
    <source>
        <dbReference type="PROSITE" id="PS51175"/>
    </source>
</evidence>
<evidence type="ECO:0000256" key="4">
    <source>
        <dbReference type="PROSITE-ProRule" id="PRU00433"/>
    </source>
</evidence>
<dbReference type="Pfam" id="PF06439">
    <property type="entry name" value="3keto-disac_hyd"/>
    <property type="match status" value="1"/>
</dbReference>
<dbReference type="InterPro" id="IPR011042">
    <property type="entry name" value="6-blade_b-propeller_TolB-like"/>
</dbReference>
<feature type="domain" description="CBM6" evidence="7">
    <location>
        <begin position="35"/>
        <end position="158"/>
    </location>
</feature>
<dbReference type="InterPro" id="IPR036909">
    <property type="entry name" value="Cyt_c-like_dom_sf"/>
</dbReference>
<keyword evidence="2 4" id="KW-0479">Metal-binding</keyword>
<dbReference type="InterPro" id="IPR010496">
    <property type="entry name" value="AL/BT2_dom"/>
</dbReference>
<dbReference type="Pfam" id="PF00034">
    <property type="entry name" value="Cytochrom_C"/>
    <property type="match status" value="1"/>
</dbReference>
<dbReference type="InterPro" id="IPR009056">
    <property type="entry name" value="Cyt_c-like_dom"/>
</dbReference>
<keyword evidence="3 4" id="KW-0408">Iron</keyword>
<evidence type="ECO:0000256" key="1">
    <source>
        <dbReference type="ARBA" id="ARBA00022617"/>
    </source>
</evidence>
<name>A0ABY7VVA9_9BACT</name>
<proteinExistence type="predicted"/>
<dbReference type="PROSITE" id="PS51175">
    <property type="entry name" value="CBM6"/>
    <property type="match status" value="1"/>
</dbReference>
<dbReference type="Proteomes" id="UP001214250">
    <property type="component" value="Chromosome 2"/>
</dbReference>
<gene>
    <name evidence="8" type="ORF">PQO03_20290</name>
</gene>
<feature type="signal peptide" evidence="5">
    <location>
        <begin position="1"/>
        <end position="23"/>
    </location>
</feature>
<evidence type="ECO:0000313" key="8">
    <source>
        <dbReference type="EMBL" id="WDE98163.1"/>
    </source>
</evidence>
<dbReference type="Gene3D" id="2.60.120.560">
    <property type="entry name" value="Exo-inulinase, domain 1"/>
    <property type="match status" value="1"/>
</dbReference>
<keyword evidence="5" id="KW-0732">Signal</keyword>
<evidence type="ECO:0000256" key="3">
    <source>
        <dbReference type="ARBA" id="ARBA00023004"/>
    </source>
</evidence>
<evidence type="ECO:0000256" key="5">
    <source>
        <dbReference type="SAM" id="SignalP"/>
    </source>
</evidence>